<dbReference type="GO" id="GO:0006412">
    <property type="term" value="P:translation"/>
    <property type="evidence" value="ECO:0007669"/>
    <property type="project" value="UniProtKB-UniRule"/>
</dbReference>
<organism evidence="8 9">
    <name type="scientific">Actinacidiphila paucisporea</name>
    <dbReference type="NCBI Taxonomy" id="310782"/>
    <lineage>
        <taxon>Bacteria</taxon>
        <taxon>Bacillati</taxon>
        <taxon>Actinomycetota</taxon>
        <taxon>Actinomycetes</taxon>
        <taxon>Kitasatosporales</taxon>
        <taxon>Streptomycetaceae</taxon>
        <taxon>Actinacidiphila</taxon>
    </lineage>
</organism>
<reference evidence="8 9" key="1">
    <citation type="submission" date="2016-11" db="EMBL/GenBank/DDBJ databases">
        <authorList>
            <person name="Jaros S."/>
            <person name="Januszkiewicz K."/>
            <person name="Wedrychowicz H."/>
        </authorList>
    </citation>
    <scope>NUCLEOTIDE SEQUENCE [LARGE SCALE GENOMIC DNA]</scope>
    <source>
        <strain evidence="8 9">CGMCC 4.2025</strain>
    </source>
</reference>
<dbReference type="RefSeq" id="WP_033178181.1">
    <property type="nucleotide sequence ID" value="NZ_FRBI01000011.1"/>
</dbReference>
<feature type="compositionally biased region" description="Basic residues" evidence="7">
    <location>
        <begin position="1"/>
        <end position="15"/>
    </location>
</feature>
<dbReference type="OrthoDB" id="9804851at2"/>
<comment type="similarity">
    <text evidence="1 5 6">Belongs to the bacterial ribosomal protein bL35 family.</text>
</comment>
<dbReference type="Pfam" id="PF01632">
    <property type="entry name" value="Ribosomal_L35p"/>
    <property type="match status" value="1"/>
</dbReference>
<protein>
    <recommendedName>
        <fullName evidence="4 5">Large ribosomal subunit protein bL35</fullName>
    </recommendedName>
</protein>
<keyword evidence="2 5" id="KW-0689">Ribosomal protein</keyword>
<evidence type="ECO:0000256" key="2">
    <source>
        <dbReference type="ARBA" id="ARBA00022980"/>
    </source>
</evidence>
<evidence type="ECO:0000256" key="5">
    <source>
        <dbReference type="HAMAP-Rule" id="MF_00514"/>
    </source>
</evidence>
<accession>A0A1M7J415</accession>
<proteinExistence type="inferred from homology"/>
<sequence length="64" mass="7032">MPKNKTHSGASKRFKITGSGKVLRERAGKRHLLEHKPSSKTRALTGTVEVAKPDAKKIKKLLGK</sequence>
<dbReference type="PRINTS" id="PR00064">
    <property type="entry name" value="RIBOSOMALL35"/>
</dbReference>
<dbReference type="NCBIfam" id="TIGR00001">
    <property type="entry name" value="rpmI_bact"/>
    <property type="match status" value="1"/>
</dbReference>
<dbReference type="HAMAP" id="MF_00514">
    <property type="entry name" value="Ribosomal_bL35"/>
    <property type="match status" value="1"/>
</dbReference>
<keyword evidence="9" id="KW-1185">Reference proteome</keyword>
<evidence type="ECO:0000256" key="4">
    <source>
        <dbReference type="ARBA" id="ARBA00071664"/>
    </source>
</evidence>
<dbReference type="InterPro" id="IPR001706">
    <property type="entry name" value="Ribosomal_bL35"/>
</dbReference>
<name>A0A1M7J415_9ACTN</name>
<dbReference type="GO" id="GO:0022625">
    <property type="term" value="C:cytosolic large ribosomal subunit"/>
    <property type="evidence" value="ECO:0007669"/>
    <property type="project" value="TreeGrafter"/>
</dbReference>
<evidence type="ECO:0000313" key="8">
    <source>
        <dbReference type="EMBL" id="SHM47623.1"/>
    </source>
</evidence>
<feature type="region of interest" description="Disordered" evidence="7">
    <location>
        <begin position="1"/>
        <end position="41"/>
    </location>
</feature>
<dbReference type="InterPro" id="IPR018265">
    <property type="entry name" value="Ribosomal_bL35_CS"/>
</dbReference>
<dbReference type="Proteomes" id="UP000184111">
    <property type="component" value="Unassembled WGS sequence"/>
</dbReference>
<evidence type="ECO:0000313" key="9">
    <source>
        <dbReference type="Proteomes" id="UP000184111"/>
    </source>
</evidence>
<dbReference type="EMBL" id="FRBI01000011">
    <property type="protein sequence ID" value="SHM47623.1"/>
    <property type="molecule type" value="Genomic_DNA"/>
</dbReference>
<dbReference type="AlphaFoldDB" id="A0A1M7J415"/>
<evidence type="ECO:0000256" key="7">
    <source>
        <dbReference type="SAM" id="MobiDB-lite"/>
    </source>
</evidence>
<evidence type="ECO:0000256" key="1">
    <source>
        <dbReference type="ARBA" id="ARBA00006598"/>
    </source>
</evidence>
<dbReference type="GO" id="GO:0003735">
    <property type="term" value="F:structural constituent of ribosome"/>
    <property type="evidence" value="ECO:0007669"/>
    <property type="project" value="InterPro"/>
</dbReference>
<dbReference type="PANTHER" id="PTHR33343">
    <property type="entry name" value="54S RIBOSOMAL PROTEIN BL35M"/>
    <property type="match status" value="1"/>
</dbReference>
<dbReference type="FunFam" id="4.10.410.60:FF:000001">
    <property type="entry name" value="50S ribosomal protein L35"/>
    <property type="match status" value="1"/>
</dbReference>
<dbReference type="InterPro" id="IPR021137">
    <property type="entry name" value="Ribosomal_bL35-like"/>
</dbReference>
<dbReference type="STRING" id="310782.SAMN05216499_111122"/>
<keyword evidence="3 5" id="KW-0687">Ribonucleoprotein</keyword>
<dbReference type="Gene3D" id="4.10.410.60">
    <property type="match status" value="1"/>
</dbReference>
<evidence type="ECO:0000256" key="3">
    <source>
        <dbReference type="ARBA" id="ARBA00023274"/>
    </source>
</evidence>
<gene>
    <name evidence="5" type="primary">rpmI</name>
    <name evidence="8" type="ORF">SAMN05216499_111122</name>
</gene>
<dbReference type="InterPro" id="IPR037229">
    <property type="entry name" value="Ribosomal_bL35_sf"/>
</dbReference>
<dbReference type="PROSITE" id="PS00936">
    <property type="entry name" value="RIBOSOMAL_L35"/>
    <property type="match status" value="1"/>
</dbReference>
<dbReference type="PANTHER" id="PTHR33343:SF1">
    <property type="entry name" value="LARGE RIBOSOMAL SUBUNIT PROTEIN BL35M"/>
    <property type="match status" value="1"/>
</dbReference>
<dbReference type="SUPFAM" id="SSF143034">
    <property type="entry name" value="L35p-like"/>
    <property type="match status" value="1"/>
</dbReference>
<evidence type="ECO:0000256" key="6">
    <source>
        <dbReference type="RuleBase" id="RU000568"/>
    </source>
</evidence>